<dbReference type="EMBL" id="NCKW01020297">
    <property type="protein sequence ID" value="POM58270.1"/>
    <property type="molecule type" value="Genomic_DNA"/>
</dbReference>
<accession>A0A2P4WYA0</accession>
<evidence type="ECO:0000313" key="3">
    <source>
        <dbReference type="Proteomes" id="UP000237271"/>
    </source>
</evidence>
<reference evidence="2 3" key="1">
    <citation type="journal article" date="2017" name="Genome Biol. Evol.">
        <title>Phytophthora megakarya and P. palmivora, closely related causal agents of cacao black pod rot, underwent increases in genome sizes and gene numbers by different mechanisms.</title>
        <authorList>
            <person name="Ali S.S."/>
            <person name="Shao J."/>
            <person name="Lary D.J."/>
            <person name="Kronmiller B."/>
            <person name="Shen D."/>
            <person name="Strem M.D."/>
            <person name="Amoako-Attah I."/>
            <person name="Akrofi A.Y."/>
            <person name="Begoude B.A."/>
            <person name="Ten Hoopen G.M."/>
            <person name="Coulibaly K."/>
            <person name="Kebe B.I."/>
            <person name="Melnick R.L."/>
            <person name="Guiltinan M.J."/>
            <person name="Tyler B.M."/>
            <person name="Meinhardt L.W."/>
            <person name="Bailey B.A."/>
        </authorList>
    </citation>
    <scope>NUCLEOTIDE SEQUENCE [LARGE SCALE GENOMIC DNA]</scope>
    <source>
        <strain evidence="3">sbr112.9</strain>
    </source>
</reference>
<gene>
    <name evidence="2" type="ORF">PHPALM_37106</name>
</gene>
<name>A0A2P4WYA0_9STRA</name>
<organism evidence="2 3">
    <name type="scientific">Phytophthora palmivora</name>
    <dbReference type="NCBI Taxonomy" id="4796"/>
    <lineage>
        <taxon>Eukaryota</taxon>
        <taxon>Sar</taxon>
        <taxon>Stramenopiles</taxon>
        <taxon>Oomycota</taxon>
        <taxon>Peronosporomycetes</taxon>
        <taxon>Peronosporales</taxon>
        <taxon>Peronosporaceae</taxon>
        <taxon>Phytophthora</taxon>
    </lineage>
</organism>
<evidence type="ECO:0000256" key="1">
    <source>
        <dbReference type="SAM" id="SignalP"/>
    </source>
</evidence>
<dbReference type="AlphaFoldDB" id="A0A2P4WYA0"/>
<dbReference type="Proteomes" id="UP000237271">
    <property type="component" value="Unassembled WGS sequence"/>
</dbReference>
<protein>
    <submittedName>
        <fullName evidence="2">RxLR effector</fullName>
    </submittedName>
</protein>
<feature type="chain" id="PRO_5015136750" evidence="1">
    <location>
        <begin position="25"/>
        <end position="107"/>
    </location>
</feature>
<keyword evidence="3" id="KW-1185">Reference proteome</keyword>
<comment type="caution">
    <text evidence="2">The sequence shown here is derived from an EMBL/GenBank/DDBJ whole genome shotgun (WGS) entry which is preliminary data.</text>
</comment>
<proteinExistence type="predicted"/>
<dbReference type="OrthoDB" id="108926at2759"/>
<keyword evidence="1" id="KW-0732">Signal</keyword>
<evidence type="ECO:0000313" key="2">
    <source>
        <dbReference type="EMBL" id="POM58270.1"/>
    </source>
</evidence>
<sequence>MMMIMRLCLIVLAIATTLLTNGEARSLRLGRTAESVTKGATDSEERKFMIHTVVADAAKAAAKVEKVQPVKLSVKDTLLNALAKLLPDTSNRRHVYSNGRWKTESYF</sequence>
<feature type="signal peptide" evidence="1">
    <location>
        <begin position="1"/>
        <end position="24"/>
    </location>
</feature>